<organism evidence="9 10">
    <name type="scientific">Aminicella lysinilytica</name>
    <dbReference type="NCBI Taxonomy" id="433323"/>
    <lineage>
        <taxon>Bacteria</taxon>
        <taxon>Bacillati</taxon>
        <taxon>Bacillota</taxon>
        <taxon>Clostridia</taxon>
        <taxon>Peptostreptococcales</taxon>
        <taxon>Anaerovoracaceae</taxon>
        <taxon>Aminicella</taxon>
    </lineage>
</organism>
<dbReference type="Proteomes" id="UP000295500">
    <property type="component" value="Unassembled WGS sequence"/>
</dbReference>
<protein>
    <recommendedName>
        <fullName evidence="3">Ferredoxin</fullName>
    </recommendedName>
</protein>
<evidence type="ECO:0000256" key="7">
    <source>
        <dbReference type="ARBA" id="ARBA00023014"/>
    </source>
</evidence>
<evidence type="ECO:0000256" key="3">
    <source>
        <dbReference type="ARBA" id="ARBA00013529"/>
    </source>
</evidence>
<reference evidence="9 10" key="1">
    <citation type="submission" date="2019-03" db="EMBL/GenBank/DDBJ databases">
        <title>Genomic Encyclopedia of Type Strains, Phase IV (KMG-IV): sequencing the most valuable type-strain genomes for metagenomic binning, comparative biology and taxonomic classification.</title>
        <authorList>
            <person name="Goeker M."/>
        </authorList>
    </citation>
    <scope>NUCLEOTIDE SEQUENCE [LARGE SCALE GENOMIC DNA]</scope>
    <source>
        <strain evidence="9 10">DSM 28287</strain>
    </source>
</reference>
<dbReference type="Gene3D" id="3.30.70.20">
    <property type="match status" value="1"/>
</dbReference>
<evidence type="ECO:0000256" key="6">
    <source>
        <dbReference type="ARBA" id="ARBA00023004"/>
    </source>
</evidence>
<dbReference type="EMBL" id="SNXO01000011">
    <property type="protein sequence ID" value="TDP57637.1"/>
    <property type="molecule type" value="Genomic_DNA"/>
</dbReference>
<dbReference type="InterPro" id="IPR017896">
    <property type="entry name" value="4Fe4S_Fe-S-bd"/>
</dbReference>
<feature type="domain" description="4Fe-4S ferredoxin-type" evidence="8">
    <location>
        <begin position="204"/>
        <end position="233"/>
    </location>
</feature>
<dbReference type="InterPro" id="IPR029039">
    <property type="entry name" value="Flavoprotein-like_sf"/>
</dbReference>
<dbReference type="GO" id="GO:0046872">
    <property type="term" value="F:metal ion binding"/>
    <property type="evidence" value="ECO:0007669"/>
    <property type="project" value="UniProtKB-KW"/>
</dbReference>
<feature type="domain" description="4Fe-4S ferredoxin-type" evidence="8">
    <location>
        <begin position="176"/>
        <end position="203"/>
    </location>
</feature>
<dbReference type="Pfam" id="PF12838">
    <property type="entry name" value="Fer4_7"/>
    <property type="match status" value="1"/>
</dbReference>
<evidence type="ECO:0000256" key="2">
    <source>
        <dbReference type="ARBA" id="ARBA00003532"/>
    </source>
</evidence>
<dbReference type="PANTHER" id="PTHR24960:SF79">
    <property type="entry name" value="PHOTOSYSTEM I IRON-SULFUR CENTER"/>
    <property type="match status" value="1"/>
</dbReference>
<evidence type="ECO:0000256" key="1">
    <source>
        <dbReference type="ARBA" id="ARBA00001966"/>
    </source>
</evidence>
<dbReference type="RefSeq" id="WP_166635367.1">
    <property type="nucleotide sequence ID" value="NZ_SNXO01000011.1"/>
</dbReference>
<dbReference type="PROSITE" id="PS51379">
    <property type="entry name" value="4FE4S_FER_2"/>
    <property type="match status" value="2"/>
</dbReference>
<keyword evidence="5" id="KW-0479">Metal-binding</keyword>
<dbReference type="NCBIfam" id="NF038196">
    <property type="entry name" value="ferrodoxin_EFR1"/>
    <property type="match status" value="1"/>
</dbReference>
<keyword evidence="6" id="KW-0408">Iron</keyword>
<dbReference type="GO" id="GO:0051539">
    <property type="term" value="F:4 iron, 4 sulfur cluster binding"/>
    <property type="evidence" value="ECO:0007669"/>
    <property type="project" value="UniProtKB-KW"/>
</dbReference>
<comment type="caution">
    <text evidence="9">The sequence shown here is derived from an EMBL/GenBank/DDBJ whole genome shotgun (WGS) entry which is preliminary data.</text>
</comment>
<keyword evidence="10" id="KW-1185">Reference proteome</keyword>
<evidence type="ECO:0000259" key="8">
    <source>
        <dbReference type="PROSITE" id="PS51379"/>
    </source>
</evidence>
<evidence type="ECO:0000313" key="9">
    <source>
        <dbReference type="EMBL" id="TDP57637.1"/>
    </source>
</evidence>
<comment type="function">
    <text evidence="2">Ferredoxins are iron-sulfur proteins that transfer electrons in a wide variety of metabolic reactions.</text>
</comment>
<accession>A0A4R6Q6E3</accession>
<evidence type="ECO:0000313" key="10">
    <source>
        <dbReference type="Proteomes" id="UP000295500"/>
    </source>
</evidence>
<name>A0A4R6Q6E3_9FIRM</name>
<sequence length="256" mass="28065">MKTIKVVYFSPAGGTKRITTSIAGGLDGVKEYHSLMDRRLEKKLTIAPDEALLLVMPVYSNRIPEYCVNSVKHIHGNGRPAIIVAVYGNRDYGSALLEMEDLLSSQGLDVVAAGAFIARHSLFPEIAKDRPDEKDLHAAKDFASKCNKKLAKYDHNAYQLLEVPGERPFPEYSKRTLVPAASNKCTKCRTCVEICPVHAISREKPKKVDETKCIGCCACVAHCPTGARGFSGLIYGSVAKKIGKLAADRRDPEVFI</sequence>
<evidence type="ECO:0000256" key="5">
    <source>
        <dbReference type="ARBA" id="ARBA00022723"/>
    </source>
</evidence>
<dbReference type="Gene3D" id="3.40.50.360">
    <property type="match status" value="1"/>
</dbReference>
<proteinExistence type="predicted"/>
<dbReference type="InterPro" id="IPR050157">
    <property type="entry name" value="PSI_iron-sulfur_center"/>
</dbReference>
<dbReference type="PANTHER" id="PTHR24960">
    <property type="entry name" value="PHOTOSYSTEM I IRON-SULFUR CENTER-RELATED"/>
    <property type="match status" value="1"/>
</dbReference>
<dbReference type="AlphaFoldDB" id="A0A4R6Q6E3"/>
<dbReference type="SUPFAM" id="SSF52218">
    <property type="entry name" value="Flavoproteins"/>
    <property type="match status" value="1"/>
</dbReference>
<dbReference type="SUPFAM" id="SSF54862">
    <property type="entry name" value="4Fe-4S ferredoxins"/>
    <property type="match status" value="1"/>
</dbReference>
<gene>
    <name evidence="9" type="ORF">EV211_1115</name>
</gene>
<keyword evidence="4" id="KW-0004">4Fe-4S</keyword>
<comment type="cofactor">
    <cofactor evidence="1">
        <name>[4Fe-4S] cluster</name>
        <dbReference type="ChEBI" id="CHEBI:49883"/>
    </cofactor>
</comment>
<dbReference type="InterPro" id="IPR047964">
    <property type="entry name" value="EFR1-like"/>
</dbReference>
<evidence type="ECO:0000256" key="4">
    <source>
        <dbReference type="ARBA" id="ARBA00022485"/>
    </source>
</evidence>
<keyword evidence="7" id="KW-0411">Iron-sulfur</keyword>